<gene>
    <name evidence="2" type="ORF">CC78DRAFT_586148</name>
</gene>
<dbReference type="EMBL" id="ML986714">
    <property type="protein sequence ID" value="KAF2259235.1"/>
    <property type="molecule type" value="Genomic_DNA"/>
</dbReference>
<accession>A0A9P4K0J9</accession>
<keyword evidence="3" id="KW-1185">Reference proteome</keyword>
<dbReference type="Proteomes" id="UP000800093">
    <property type="component" value="Unassembled WGS sequence"/>
</dbReference>
<sequence length="110" mass="12294">MHECLAVLVRWVALSLVRGRGQAIPRSSVRSAVYWELPLSTSSADRRRLHQDGLARAGRLHLGCREAISILDRTKGTREDDTQVDVCLQVAAGDAFWASPVIQTTNRDRR</sequence>
<dbReference type="AlphaFoldDB" id="A0A9P4K0J9"/>
<evidence type="ECO:0000256" key="1">
    <source>
        <dbReference type="SAM" id="SignalP"/>
    </source>
</evidence>
<feature type="signal peptide" evidence="1">
    <location>
        <begin position="1"/>
        <end position="23"/>
    </location>
</feature>
<proteinExistence type="predicted"/>
<reference evidence="3" key="1">
    <citation type="journal article" date="2020" name="Stud. Mycol.">
        <title>101 Dothideomycetes genomes: A test case for predicting lifestyles and emergence of pathogens.</title>
        <authorList>
            <person name="Haridas S."/>
            <person name="Albert R."/>
            <person name="Binder M."/>
            <person name="Bloem J."/>
            <person name="LaButti K."/>
            <person name="Salamov A."/>
            <person name="Andreopoulos B."/>
            <person name="Baker S."/>
            <person name="Barry K."/>
            <person name="Bills G."/>
            <person name="Bluhm B."/>
            <person name="Cannon C."/>
            <person name="Castanera R."/>
            <person name="Culley D."/>
            <person name="Daum C."/>
            <person name="Ezra D."/>
            <person name="Gonzalez J."/>
            <person name="Henrissat B."/>
            <person name="Kuo A."/>
            <person name="Liang C."/>
            <person name="Lipzen A."/>
            <person name="Lutzoni F."/>
            <person name="Magnuson J."/>
            <person name="Mondo S."/>
            <person name="Nolan M."/>
            <person name="Ohm R."/>
            <person name="Pangilinan J."/>
            <person name="Park H.-J."/>
            <person name="Ramirez L."/>
            <person name="Alfaro M."/>
            <person name="Sun H."/>
            <person name="Tritt A."/>
            <person name="Yoshinaga Y."/>
            <person name="Zwiers L.-H."/>
            <person name="Turgeon B."/>
            <person name="Goodwin S."/>
            <person name="Spatafora J."/>
            <person name="Crous P."/>
            <person name="Grigoriev I."/>
        </authorList>
    </citation>
    <scope>NUCLEOTIDE SEQUENCE [LARGE SCALE GENOMIC DNA]</scope>
    <source>
        <strain evidence="3">CBS 304.66</strain>
    </source>
</reference>
<keyword evidence="1" id="KW-0732">Signal</keyword>
<evidence type="ECO:0008006" key="4">
    <source>
        <dbReference type="Google" id="ProtNLM"/>
    </source>
</evidence>
<evidence type="ECO:0000313" key="3">
    <source>
        <dbReference type="Proteomes" id="UP000800093"/>
    </source>
</evidence>
<comment type="caution">
    <text evidence="2">The sequence shown here is derived from an EMBL/GenBank/DDBJ whole genome shotgun (WGS) entry which is preliminary data.</text>
</comment>
<protein>
    <recommendedName>
        <fullName evidence="4">Secreted protein</fullName>
    </recommendedName>
</protein>
<name>A0A9P4K0J9_9PLEO</name>
<feature type="chain" id="PRO_5040238123" description="Secreted protein" evidence="1">
    <location>
        <begin position="24"/>
        <end position="110"/>
    </location>
</feature>
<organism evidence="2 3">
    <name type="scientific">Lojkania enalia</name>
    <dbReference type="NCBI Taxonomy" id="147567"/>
    <lineage>
        <taxon>Eukaryota</taxon>
        <taxon>Fungi</taxon>
        <taxon>Dikarya</taxon>
        <taxon>Ascomycota</taxon>
        <taxon>Pezizomycotina</taxon>
        <taxon>Dothideomycetes</taxon>
        <taxon>Pleosporomycetidae</taxon>
        <taxon>Pleosporales</taxon>
        <taxon>Pleosporales incertae sedis</taxon>
        <taxon>Lojkania</taxon>
    </lineage>
</organism>
<evidence type="ECO:0000313" key="2">
    <source>
        <dbReference type="EMBL" id="KAF2259235.1"/>
    </source>
</evidence>